<organism evidence="6 7">
    <name type="scientific">Streptomyces aurantiogriseus</name>
    <dbReference type="NCBI Taxonomy" id="66870"/>
    <lineage>
        <taxon>Bacteria</taxon>
        <taxon>Bacillati</taxon>
        <taxon>Actinomycetota</taxon>
        <taxon>Actinomycetes</taxon>
        <taxon>Kitasatosporales</taxon>
        <taxon>Streptomycetaceae</taxon>
        <taxon>Streptomyces</taxon>
    </lineage>
</organism>
<protein>
    <recommendedName>
        <fullName evidence="5">dTDP-4-dehydrorhamnose 3,5-epimerase</fullName>
        <ecNumber evidence="5">5.1.3.13</ecNumber>
    </recommendedName>
    <alternativeName>
        <fullName evidence="5">Thymidine diphospho-4-keto-rhamnose 3,5-epimerase</fullName>
    </alternativeName>
</protein>
<dbReference type="InterPro" id="IPR011051">
    <property type="entry name" value="RmlC_Cupin_sf"/>
</dbReference>
<reference evidence="6" key="2">
    <citation type="submission" date="2020-09" db="EMBL/GenBank/DDBJ databases">
        <authorList>
            <person name="Sun Q."/>
            <person name="Ohkuma M."/>
        </authorList>
    </citation>
    <scope>NUCLEOTIDE SEQUENCE</scope>
    <source>
        <strain evidence="6">JCM 4346</strain>
    </source>
</reference>
<evidence type="ECO:0000313" key="6">
    <source>
        <dbReference type="EMBL" id="GGR32039.1"/>
    </source>
</evidence>
<dbReference type="NCBIfam" id="TIGR01221">
    <property type="entry name" value="rmlC"/>
    <property type="match status" value="1"/>
</dbReference>
<accession>A0A918CPK1</accession>
<dbReference type="GO" id="GO:0008830">
    <property type="term" value="F:dTDP-4-dehydrorhamnose 3,5-epimerase activity"/>
    <property type="evidence" value="ECO:0007669"/>
    <property type="project" value="UniProtKB-UniRule"/>
</dbReference>
<gene>
    <name evidence="6" type="primary">rmlC</name>
    <name evidence="6" type="ORF">GCM10010251_55130</name>
</gene>
<dbReference type="GO" id="GO:0000271">
    <property type="term" value="P:polysaccharide biosynthetic process"/>
    <property type="evidence" value="ECO:0007669"/>
    <property type="project" value="TreeGrafter"/>
</dbReference>
<comment type="pathway">
    <text evidence="5">Carbohydrate biosynthesis; dTDP-L-rhamnose biosynthesis.</text>
</comment>
<dbReference type="GO" id="GO:0019305">
    <property type="term" value="P:dTDP-rhamnose biosynthetic process"/>
    <property type="evidence" value="ECO:0007669"/>
    <property type="project" value="UniProtKB-UniRule"/>
</dbReference>
<keyword evidence="7" id="KW-1185">Reference proteome</keyword>
<dbReference type="EMBL" id="BMSX01000014">
    <property type="protein sequence ID" value="GGR32039.1"/>
    <property type="molecule type" value="Genomic_DNA"/>
</dbReference>
<comment type="similarity">
    <text evidence="1 5">Belongs to the dTDP-4-dehydrorhamnose 3,5-epimerase family.</text>
</comment>
<feature type="active site" description="Proton acceptor" evidence="3">
    <location>
        <position position="63"/>
    </location>
</feature>
<dbReference type="CDD" id="cd00438">
    <property type="entry name" value="cupin_RmlC"/>
    <property type="match status" value="1"/>
</dbReference>
<evidence type="ECO:0000256" key="3">
    <source>
        <dbReference type="PIRSR" id="PIRSR600888-1"/>
    </source>
</evidence>
<name>A0A918CPK1_9ACTN</name>
<dbReference type="GO" id="GO:0005829">
    <property type="term" value="C:cytosol"/>
    <property type="evidence" value="ECO:0007669"/>
    <property type="project" value="TreeGrafter"/>
</dbReference>
<feature type="site" description="Participates in a stacking interaction with the thymidine ring of dTDP-4-oxo-6-deoxyglucose" evidence="4">
    <location>
        <position position="139"/>
    </location>
</feature>
<dbReference type="InterPro" id="IPR000888">
    <property type="entry name" value="RmlC-like"/>
</dbReference>
<dbReference type="SUPFAM" id="SSF51182">
    <property type="entry name" value="RmlC-like cupins"/>
    <property type="match status" value="1"/>
</dbReference>
<feature type="active site" description="Proton donor" evidence="3">
    <location>
        <position position="133"/>
    </location>
</feature>
<dbReference type="EC" id="5.1.3.13" evidence="5"/>
<comment type="catalytic activity">
    <reaction evidence="5">
        <text>dTDP-4-dehydro-6-deoxy-alpha-D-glucose = dTDP-4-dehydro-beta-L-rhamnose</text>
        <dbReference type="Rhea" id="RHEA:16969"/>
        <dbReference type="ChEBI" id="CHEBI:57649"/>
        <dbReference type="ChEBI" id="CHEBI:62830"/>
        <dbReference type="EC" id="5.1.3.13"/>
    </reaction>
</comment>
<evidence type="ECO:0000256" key="5">
    <source>
        <dbReference type="RuleBase" id="RU364069"/>
    </source>
</evidence>
<reference evidence="6" key="1">
    <citation type="journal article" date="2014" name="Int. J. Syst. Evol. Microbiol.">
        <title>Complete genome sequence of Corynebacterium casei LMG S-19264T (=DSM 44701T), isolated from a smear-ripened cheese.</title>
        <authorList>
            <consortium name="US DOE Joint Genome Institute (JGI-PGF)"/>
            <person name="Walter F."/>
            <person name="Albersmeier A."/>
            <person name="Kalinowski J."/>
            <person name="Ruckert C."/>
        </authorList>
    </citation>
    <scope>NUCLEOTIDE SEQUENCE</scope>
    <source>
        <strain evidence="6">JCM 4346</strain>
    </source>
</reference>
<evidence type="ECO:0000256" key="1">
    <source>
        <dbReference type="ARBA" id="ARBA00010154"/>
    </source>
</evidence>
<dbReference type="Proteomes" id="UP000658320">
    <property type="component" value="Unassembled WGS sequence"/>
</dbReference>
<sequence>MTGVRPLGIDGAWVLEPEVFPDERGSFHEWYRARELREATGYGLDLAQANCSVSRRGVLRGVHFADVPPGQAKYVTCVRGAVLDVVVDLRMGSPGFGRWETVPLDDDARHAVFLAEGLGHAFLALTDDATVVYLCSTGYAPEREHQVHPLDPDLGIVWPEGLRPALSPKDARAPSLAQAQASGLLPSYAACLERYERLRGLGG</sequence>
<proteinExistence type="inferred from homology"/>
<dbReference type="Pfam" id="PF00908">
    <property type="entry name" value="dTDP_sugar_isom"/>
    <property type="match status" value="1"/>
</dbReference>
<comment type="caution">
    <text evidence="6">The sequence shown here is derived from an EMBL/GenBank/DDBJ whole genome shotgun (WGS) entry which is preliminary data.</text>
</comment>
<evidence type="ECO:0000256" key="2">
    <source>
        <dbReference type="ARBA" id="ARBA00023235"/>
    </source>
</evidence>
<dbReference type="PANTHER" id="PTHR21047:SF2">
    <property type="entry name" value="THYMIDINE DIPHOSPHO-4-KETO-RHAMNOSE 3,5-EPIMERASE"/>
    <property type="match status" value="1"/>
</dbReference>
<keyword evidence="2 5" id="KW-0413">Isomerase</keyword>
<dbReference type="Gene3D" id="2.60.120.10">
    <property type="entry name" value="Jelly Rolls"/>
    <property type="match status" value="1"/>
</dbReference>
<dbReference type="InterPro" id="IPR014710">
    <property type="entry name" value="RmlC-like_jellyroll"/>
</dbReference>
<comment type="function">
    <text evidence="5">Catalyzes the epimerization of the C3' and C5'positions of dTDP-6-deoxy-D-xylo-4-hexulose, forming dTDP-6-deoxy-L-lyxo-4-hexulose.</text>
</comment>
<evidence type="ECO:0000256" key="4">
    <source>
        <dbReference type="PIRSR" id="PIRSR600888-3"/>
    </source>
</evidence>
<evidence type="ECO:0000313" key="7">
    <source>
        <dbReference type="Proteomes" id="UP000658320"/>
    </source>
</evidence>
<dbReference type="AlphaFoldDB" id="A0A918CPK1"/>
<comment type="subunit">
    <text evidence="5">Homodimer.</text>
</comment>
<dbReference type="PANTHER" id="PTHR21047">
    <property type="entry name" value="DTDP-6-DEOXY-D-GLUCOSE-3,5 EPIMERASE"/>
    <property type="match status" value="1"/>
</dbReference>